<protein>
    <submittedName>
        <fullName evidence="1">Uncharacterized protein</fullName>
    </submittedName>
</protein>
<accession>K0R0R6</accession>
<proteinExistence type="predicted"/>
<evidence type="ECO:0000313" key="2">
    <source>
        <dbReference type="Proteomes" id="UP000266841"/>
    </source>
</evidence>
<name>K0R0R6_THAOC</name>
<reference evidence="1 2" key="1">
    <citation type="journal article" date="2012" name="Genome Biol.">
        <title>Genome and low-iron response of an oceanic diatom adapted to chronic iron limitation.</title>
        <authorList>
            <person name="Lommer M."/>
            <person name="Specht M."/>
            <person name="Roy A.S."/>
            <person name="Kraemer L."/>
            <person name="Andreson R."/>
            <person name="Gutowska M.A."/>
            <person name="Wolf J."/>
            <person name="Bergner S.V."/>
            <person name="Schilhabel M.B."/>
            <person name="Klostermeier U.C."/>
            <person name="Beiko R.G."/>
            <person name="Rosenstiel P."/>
            <person name="Hippler M."/>
            <person name="Laroche J."/>
        </authorList>
    </citation>
    <scope>NUCLEOTIDE SEQUENCE [LARGE SCALE GENOMIC DNA]</scope>
    <source>
        <strain evidence="1 2">CCMP1005</strain>
    </source>
</reference>
<dbReference type="EMBL" id="AGNL01048213">
    <property type="protein sequence ID" value="EJK45828.1"/>
    <property type="molecule type" value="Genomic_DNA"/>
</dbReference>
<keyword evidence="2" id="KW-1185">Reference proteome</keyword>
<sequence length="75" mass="8300">MRNDQESSQVILDLVFGGGVEHRIDPPQNKLGGRIVTQDSKLDPCLDRRHAVPFSLQPVASSRRVGTYSTNVPSR</sequence>
<dbReference type="AlphaFoldDB" id="K0R0R6"/>
<gene>
    <name evidence="1" type="ORF">THAOC_35537</name>
</gene>
<dbReference type="Proteomes" id="UP000266841">
    <property type="component" value="Unassembled WGS sequence"/>
</dbReference>
<evidence type="ECO:0000313" key="1">
    <source>
        <dbReference type="EMBL" id="EJK45828.1"/>
    </source>
</evidence>
<comment type="caution">
    <text evidence="1">The sequence shown here is derived from an EMBL/GenBank/DDBJ whole genome shotgun (WGS) entry which is preliminary data.</text>
</comment>
<organism evidence="1 2">
    <name type="scientific">Thalassiosira oceanica</name>
    <name type="common">Marine diatom</name>
    <dbReference type="NCBI Taxonomy" id="159749"/>
    <lineage>
        <taxon>Eukaryota</taxon>
        <taxon>Sar</taxon>
        <taxon>Stramenopiles</taxon>
        <taxon>Ochrophyta</taxon>
        <taxon>Bacillariophyta</taxon>
        <taxon>Coscinodiscophyceae</taxon>
        <taxon>Thalassiosirophycidae</taxon>
        <taxon>Thalassiosirales</taxon>
        <taxon>Thalassiosiraceae</taxon>
        <taxon>Thalassiosira</taxon>
    </lineage>
</organism>